<keyword evidence="4 7" id="KW-0731">Sigma factor</keyword>
<sequence length="295" mass="33181">MSPMSQTLTSNALVANNLPIPSPLGSLDAYIGAVHQIPVLTSDEERALAVRYRDQEDLDAARELVHSHLRFVVHVARGYNGYGLPLGDLVQEGNIGLMKAVKRFDPDMGVRLVSFAVHWIRAEMHEYILKNWRIVKVATTKAQRKLFFNLRKSKTRLGWMNAAEVTAVAKDLNVSEREVLEMESRLSGRDIGFDAPSDEDDDHAPPSPAAYLMANEEDPSQAYERADSEDNQLQLLREGLAELDARSRDIIKRRWLDADSKITLQELADEYGVSAERIRQIEANALKKMKALFVA</sequence>
<dbReference type="Pfam" id="PF00140">
    <property type="entry name" value="Sigma70_r1_2"/>
    <property type="match status" value="1"/>
</dbReference>
<name>A0ABT3E1M9_9XANT</name>
<comment type="caution">
    <text evidence="12">The sequence shown here is derived from an EMBL/GenBank/DDBJ whole genome shotgun (WGS) entry which is preliminary data.</text>
</comment>
<dbReference type="NCBIfam" id="NF005143">
    <property type="entry name" value="PRK06596.1"/>
    <property type="match status" value="1"/>
</dbReference>
<dbReference type="NCBIfam" id="TIGR02937">
    <property type="entry name" value="sigma70-ECF"/>
    <property type="match status" value="1"/>
</dbReference>
<evidence type="ECO:0000256" key="3">
    <source>
        <dbReference type="ARBA" id="ARBA00023016"/>
    </source>
</evidence>
<dbReference type="SUPFAM" id="SSF88659">
    <property type="entry name" value="Sigma3 and sigma4 domains of RNA polymerase sigma factors"/>
    <property type="match status" value="1"/>
</dbReference>
<comment type="function">
    <text evidence="7">Sigma factors are initiation factors that promote the attachment of RNA polymerase to specific initiation sites and are then released. This sigma factor is involved in regulation of expression of heat shock genes.</text>
</comment>
<evidence type="ECO:0000256" key="9">
    <source>
        <dbReference type="SAM" id="MobiDB-lite"/>
    </source>
</evidence>
<reference evidence="12 13" key="1">
    <citation type="submission" date="2022-06" db="EMBL/GenBank/DDBJ databases">
        <title>Dynamics of rice microbiomes reveals core vertical transmitted seed endophytes.</title>
        <authorList>
            <person name="Liao K."/>
            <person name="Zhang X."/>
        </authorList>
    </citation>
    <scope>NUCLEOTIDE SEQUENCE [LARGE SCALE GENOMIC DNA]</scope>
    <source>
        <strain evidence="12 13">YT10-10-1</strain>
    </source>
</reference>
<dbReference type="EMBL" id="JANFWR010000060">
    <property type="protein sequence ID" value="MCW0401675.1"/>
    <property type="molecule type" value="Genomic_DNA"/>
</dbReference>
<dbReference type="Gene3D" id="1.10.10.10">
    <property type="entry name" value="Winged helix-like DNA-binding domain superfamily/Winged helix DNA-binding domain"/>
    <property type="match status" value="1"/>
</dbReference>
<dbReference type="InterPro" id="IPR007627">
    <property type="entry name" value="RNA_pol_sigma70_r2"/>
</dbReference>
<feature type="region of interest" description="Sigma-70 factor domain-4" evidence="7">
    <location>
        <begin position="239"/>
        <end position="291"/>
    </location>
</feature>
<dbReference type="NCBIfam" id="TIGR02392">
    <property type="entry name" value="rpoH_proteo"/>
    <property type="match status" value="1"/>
</dbReference>
<keyword evidence="5 7" id="KW-0238">DNA-binding</keyword>
<proteinExistence type="inferred from homology"/>
<dbReference type="PROSITE" id="PS00715">
    <property type="entry name" value="SIGMA70_1"/>
    <property type="match status" value="1"/>
</dbReference>
<dbReference type="PROSITE" id="PS00716">
    <property type="entry name" value="SIGMA70_2"/>
    <property type="match status" value="1"/>
</dbReference>
<dbReference type="InterPro" id="IPR050813">
    <property type="entry name" value="Sigma-70_Factor"/>
</dbReference>
<evidence type="ECO:0000256" key="1">
    <source>
        <dbReference type="ARBA" id="ARBA00022490"/>
    </source>
</evidence>
<comment type="similarity">
    <text evidence="7">Belongs to the sigma-70 factor family. RpoH subfamily.</text>
</comment>
<evidence type="ECO:0000259" key="10">
    <source>
        <dbReference type="PROSITE" id="PS00715"/>
    </source>
</evidence>
<dbReference type="InterPro" id="IPR014284">
    <property type="entry name" value="RNA_pol_sigma-70_dom"/>
</dbReference>
<keyword evidence="13" id="KW-1185">Reference proteome</keyword>
<keyword evidence="2 7" id="KW-0805">Transcription regulation</keyword>
<dbReference type="PANTHER" id="PTHR30376">
    <property type="entry name" value="SIGMA FACTOR RPOH HEAT SHOCK RELATED"/>
    <property type="match status" value="1"/>
</dbReference>
<organism evidence="12 13">
    <name type="scientific">Xanthomonas sacchari</name>
    <dbReference type="NCBI Taxonomy" id="56458"/>
    <lineage>
        <taxon>Bacteria</taxon>
        <taxon>Pseudomonadati</taxon>
        <taxon>Pseudomonadota</taxon>
        <taxon>Gammaproteobacteria</taxon>
        <taxon>Lysobacterales</taxon>
        <taxon>Lysobacteraceae</taxon>
        <taxon>Xanthomonas</taxon>
    </lineage>
</organism>
<dbReference type="InterPro" id="IPR000943">
    <property type="entry name" value="RNA_pol_sigma70"/>
</dbReference>
<dbReference type="InterPro" id="IPR013325">
    <property type="entry name" value="RNA_pol_sigma_r2"/>
</dbReference>
<dbReference type="Pfam" id="PF04545">
    <property type="entry name" value="Sigma70_r4"/>
    <property type="match status" value="1"/>
</dbReference>
<dbReference type="PRINTS" id="PR00046">
    <property type="entry name" value="SIGMA70FCT"/>
</dbReference>
<feature type="short sequence motif" description="Interaction with polymerase core subunit RpoC" evidence="7">
    <location>
        <begin position="88"/>
        <end position="91"/>
    </location>
</feature>
<evidence type="ECO:0000256" key="6">
    <source>
        <dbReference type="ARBA" id="ARBA00023163"/>
    </source>
</evidence>
<protein>
    <recommendedName>
        <fullName evidence="7 8">RNA polymerase sigma factor RpoH</fullName>
    </recommendedName>
    <alternativeName>
        <fullName evidence="7">RNA polymerase sigma-32 factor</fullName>
    </alternativeName>
</protein>
<evidence type="ECO:0000259" key="11">
    <source>
        <dbReference type="PROSITE" id="PS00716"/>
    </source>
</evidence>
<feature type="domain" description="RNA polymerase sigma-70" evidence="11">
    <location>
        <begin position="263"/>
        <end position="289"/>
    </location>
</feature>
<dbReference type="CDD" id="cd06171">
    <property type="entry name" value="Sigma70_r4"/>
    <property type="match status" value="1"/>
</dbReference>
<evidence type="ECO:0000256" key="8">
    <source>
        <dbReference type="NCBIfam" id="TIGR02392"/>
    </source>
</evidence>
<keyword evidence="3 7" id="KW-0346">Stress response</keyword>
<feature type="domain" description="RNA polymerase sigma-70" evidence="10">
    <location>
        <begin position="88"/>
        <end position="101"/>
    </location>
</feature>
<dbReference type="Proteomes" id="UP001320843">
    <property type="component" value="Unassembled WGS sequence"/>
</dbReference>
<dbReference type="PANTHER" id="PTHR30376:SF3">
    <property type="entry name" value="RNA POLYMERASE SIGMA FACTOR RPOH"/>
    <property type="match status" value="1"/>
</dbReference>
<dbReference type="InterPro" id="IPR012759">
    <property type="entry name" value="RNA_pol_sigma_RpoH_proteobac"/>
</dbReference>
<accession>A0ABT3E1M9</accession>
<dbReference type="InterPro" id="IPR036388">
    <property type="entry name" value="WH-like_DNA-bd_sf"/>
</dbReference>
<evidence type="ECO:0000256" key="4">
    <source>
        <dbReference type="ARBA" id="ARBA00023082"/>
    </source>
</evidence>
<dbReference type="SUPFAM" id="SSF88946">
    <property type="entry name" value="Sigma2 domain of RNA polymerase sigma factors"/>
    <property type="match status" value="1"/>
</dbReference>
<dbReference type="InterPro" id="IPR013324">
    <property type="entry name" value="RNA_pol_sigma_r3/r4-like"/>
</dbReference>
<dbReference type="Gene3D" id="1.20.120.1810">
    <property type="match status" value="1"/>
</dbReference>
<feature type="DNA-binding region" description="H-T-H motif" evidence="7">
    <location>
        <begin position="264"/>
        <end position="283"/>
    </location>
</feature>
<dbReference type="Pfam" id="PF04542">
    <property type="entry name" value="Sigma70_r2"/>
    <property type="match status" value="1"/>
</dbReference>
<comment type="subunit">
    <text evidence="7">Interacts with the RNA polymerase core enzyme.</text>
</comment>
<feature type="region of interest" description="Sigma-70 factor domain-2" evidence="7">
    <location>
        <begin position="64"/>
        <end position="133"/>
    </location>
</feature>
<dbReference type="HAMAP" id="MF_00961">
    <property type="entry name" value="Sigma70_RpoH"/>
    <property type="match status" value="1"/>
</dbReference>
<keyword evidence="6 7" id="KW-0804">Transcription</keyword>
<evidence type="ECO:0000256" key="7">
    <source>
        <dbReference type="HAMAP-Rule" id="MF_00961"/>
    </source>
</evidence>
<gene>
    <name evidence="7" type="primary">rpoH</name>
    <name evidence="12" type="ORF">NB700_004231</name>
</gene>
<feature type="region of interest" description="Disordered" evidence="9">
    <location>
        <begin position="189"/>
        <end position="208"/>
    </location>
</feature>
<evidence type="ECO:0000313" key="12">
    <source>
        <dbReference type="EMBL" id="MCW0401675.1"/>
    </source>
</evidence>
<dbReference type="InterPro" id="IPR007630">
    <property type="entry name" value="RNA_pol_sigma70_r4"/>
</dbReference>
<evidence type="ECO:0000313" key="13">
    <source>
        <dbReference type="Proteomes" id="UP001320843"/>
    </source>
</evidence>
<dbReference type="InterPro" id="IPR009042">
    <property type="entry name" value="RNA_pol_sigma70_r1_2"/>
</dbReference>
<keyword evidence="1 7" id="KW-0963">Cytoplasm</keyword>
<dbReference type="PIRSF" id="PIRSF000770">
    <property type="entry name" value="RNA_pol_sigma-SigE/K"/>
    <property type="match status" value="1"/>
</dbReference>
<comment type="subcellular location">
    <subcellularLocation>
        <location evidence="7">Cytoplasm</location>
    </subcellularLocation>
</comment>
<evidence type="ECO:0000256" key="2">
    <source>
        <dbReference type="ARBA" id="ARBA00023015"/>
    </source>
</evidence>
<evidence type="ECO:0000256" key="5">
    <source>
        <dbReference type="ARBA" id="ARBA00023125"/>
    </source>
</evidence>